<dbReference type="InterPro" id="IPR018212">
    <property type="entry name" value="Na/solute_symporter_CS"/>
</dbReference>
<organism evidence="8 9">
    <name type="scientific">Paenibacillus aurantius</name>
    <dbReference type="NCBI Taxonomy" id="2918900"/>
    <lineage>
        <taxon>Bacteria</taxon>
        <taxon>Bacillati</taxon>
        <taxon>Bacillota</taxon>
        <taxon>Bacilli</taxon>
        <taxon>Bacillales</taxon>
        <taxon>Paenibacillaceae</taxon>
        <taxon>Paenibacillus</taxon>
    </lineage>
</organism>
<dbReference type="Pfam" id="PF00474">
    <property type="entry name" value="SSF"/>
    <property type="match status" value="1"/>
</dbReference>
<dbReference type="PROSITE" id="PS50283">
    <property type="entry name" value="NA_SOLUT_SYMP_3"/>
    <property type="match status" value="1"/>
</dbReference>
<evidence type="ECO:0000256" key="5">
    <source>
        <dbReference type="ARBA" id="ARBA00023136"/>
    </source>
</evidence>
<evidence type="ECO:0000313" key="9">
    <source>
        <dbReference type="Proteomes" id="UP001305702"/>
    </source>
</evidence>
<evidence type="ECO:0000313" key="8">
    <source>
        <dbReference type="EMBL" id="WNQ12799.1"/>
    </source>
</evidence>
<feature type="transmembrane region" description="Helical" evidence="7">
    <location>
        <begin position="83"/>
        <end position="104"/>
    </location>
</feature>
<feature type="transmembrane region" description="Helical" evidence="7">
    <location>
        <begin position="284"/>
        <end position="304"/>
    </location>
</feature>
<dbReference type="KEGG" id="paun:MJA45_07135"/>
<dbReference type="Gene3D" id="1.20.1730.10">
    <property type="entry name" value="Sodium/glucose cotransporter"/>
    <property type="match status" value="1"/>
</dbReference>
<dbReference type="CDD" id="cd11478">
    <property type="entry name" value="SLC5sbd_u2"/>
    <property type="match status" value="1"/>
</dbReference>
<dbReference type="NCBIfam" id="TIGR00813">
    <property type="entry name" value="sss"/>
    <property type="match status" value="1"/>
</dbReference>
<comment type="subcellular location">
    <subcellularLocation>
        <location evidence="1">Membrane</location>
        <topology evidence="1">Multi-pass membrane protein</topology>
    </subcellularLocation>
</comment>
<evidence type="ECO:0000256" key="1">
    <source>
        <dbReference type="ARBA" id="ARBA00004141"/>
    </source>
</evidence>
<gene>
    <name evidence="8" type="ORF">MJA45_07135</name>
</gene>
<proteinExistence type="inferred from homology"/>
<keyword evidence="9" id="KW-1185">Reference proteome</keyword>
<feature type="transmembrane region" description="Helical" evidence="7">
    <location>
        <begin position="125"/>
        <end position="147"/>
    </location>
</feature>
<keyword evidence="4 7" id="KW-1133">Transmembrane helix</keyword>
<dbReference type="PROSITE" id="PS00456">
    <property type="entry name" value="NA_SOLUT_SYMP_1"/>
    <property type="match status" value="1"/>
</dbReference>
<keyword evidence="5 7" id="KW-0472">Membrane</keyword>
<dbReference type="InterPro" id="IPR001734">
    <property type="entry name" value="Na/solute_symporter"/>
</dbReference>
<feature type="transmembrane region" description="Helical" evidence="7">
    <location>
        <begin position="186"/>
        <end position="204"/>
    </location>
</feature>
<dbReference type="PANTHER" id="PTHR11819:SF195">
    <property type="entry name" value="SODIUM_GLUCOSE COTRANSPORTER 4"/>
    <property type="match status" value="1"/>
</dbReference>
<dbReference type="Proteomes" id="UP001305702">
    <property type="component" value="Chromosome"/>
</dbReference>
<evidence type="ECO:0000256" key="4">
    <source>
        <dbReference type="ARBA" id="ARBA00022989"/>
    </source>
</evidence>
<feature type="transmembrane region" description="Helical" evidence="7">
    <location>
        <begin position="331"/>
        <end position="358"/>
    </location>
</feature>
<feature type="transmembrane region" description="Helical" evidence="7">
    <location>
        <begin position="410"/>
        <end position="429"/>
    </location>
</feature>
<feature type="transmembrane region" description="Helical" evidence="7">
    <location>
        <begin position="467"/>
        <end position="488"/>
    </location>
</feature>
<feature type="transmembrane region" description="Helical" evidence="7">
    <location>
        <begin position="436"/>
        <end position="455"/>
    </location>
</feature>
<feature type="transmembrane region" description="Helical" evidence="7">
    <location>
        <begin position="379"/>
        <end position="398"/>
    </location>
</feature>
<evidence type="ECO:0000256" key="6">
    <source>
        <dbReference type="RuleBase" id="RU362091"/>
    </source>
</evidence>
<protein>
    <submittedName>
        <fullName evidence="8">Sodium:solute symporter family protein</fullName>
    </submittedName>
</protein>
<dbReference type="InterPro" id="IPR038377">
    <property type="entry name" value="Na/Glc_symporter_sf"/>
</dbReference>
<feature type="transmembrane region" description="Helical" evidence="7">
    <location>
        <begin position="240"/>
        <end position="263"/>
    </location>
</feature>
<feature type="transmembrane region" description="Helical" evidence="7">
    <location>
        <begin position="50"/>
        <end position="71"/>
    </location>
</feature>
<dbReference type="GO" id="GO:0005412">
    <property type="term" value="F:D-glucose:sodium symporter activity"/>
    <property type="evidence" value="ECO:0007669"/>
    <property type="project" value="TreeGrafter"/>
</dbReference>
<name>A0AA96LGH6_9BACL</name>
<accession>A0AA96LGH6</accession>
<feature type="transmembrane region" description="Helical" evidence="7">
    <location>
        <begin position="520"/>
        <end position="537"/>
    </location>
</feature>
<evidence type="ECO:0000256" key="7">
    <source>
        <dbReference type="SAM" id="Phobius"/>
    </source>
</evidence>
<evidence type="ECO:0000256" key="3">
    <source>
        <dbReference type="ARBA" id="ARBA00022692"/>
    </source>
</evidence>
<comment type="similarity">
    <text evidence="2 6">Belongs to the sodium:solute symporter (SSF) (TC 2.A.21) family.</text>
</comment>
<feature type="transmembrane region" description="Helical" evidence="7">
    <location>
        <begin position="6"/>
        <end position="30"/>
    </location>
</feature>
<sequence>MNETLFHASFVDYLIIAIYFVFVIGIGFLIKNRLRTGEDFFLSGRSIPAWITSLAFLSANLGALEVLGMAASGAQYGMLTAHYYWIGAIPAMLFLGLYMMPFYYSTRIRSVPEYLKLRFNEAARAVNAVSFALMTVLTSGISLYAMALIFQTMIGWSLTTSIILSAVVVLIYVGLGGLTSSIYNEVLQFFLIWFGLLLIPLLGLSDLGGWSGMMARLPESFGHLWANVGTASNNAMGIDWLGIVLGLGFVLSFGYWTTDFLVVQRTLAARNMRAAQNTPIIASLFKMFVPLLVIIPGLIAAGLFPEIGKAGGPSYNLALPLLLQKYYPPGLLGLGLTAMLASFMSGMAGNVTAFTTVWTYDIYQAYLNKNADDKHYIAMGRWAIVVGIIISIGTAYIAESFPSIMDYMQTLFSFFNAPLFGTFLLGMFWRRATPWGGFWGLICGVVSAFLLYYLIPEGYFGSAAAGNFWRAWWAFVITVVITVVVSFMTKRKPDEELKGLVYGLTDRPHYQGFAWYKRPGVLAGIAAVILIALNLWLW</sequence>
<reference evidence="8 9" key="1">
    <citation type="submission" date="2022-02" db="EMBL/GenBank/DDBJ databases">
        <title>Paenibacillus sp. MBLB1776 Whole Genome Shotgun Sequencing.</title>
        <authorList>
            <person name="Hwang C.Y."/>
            <person name="Cho E.-S."/>
            <person name="Seo M.-J."/>
        </authorList>
    </citation>
    <scope>NUCLEOTIDE SEQUENCE [LARGE SCALE GENOMIC DNA]</scope>
    <source>
        <strain evidence="8 9">MBLB1776</strain>
    </source>
</reference>
<dbReference type="AlphaFoldDB" id="A0AA96LGH6"/>
<evidence type="ECO:0000256" key="2">
    <source>
        <dbReference type="ARBA" id="ARBA00006434"/>
    </source>
</evidence>
<dbReference type="EMBL" id="CP130318">
    <property type="protein sequence ID" value="WNQ12799.1"/>
    <property type="molecule type" value="Genomic_DNA"/>
</dbReference>
<keyword evidence="3 7" id="KW-0812">Transmembrane</keyword>
<dbReference type="RefSeq" id="WP_315606578.1">
    <property type="nucleotide sequence ID" value="NZ_CP130318.1"/>
</dbReference>
<dbReference type="GO" id="GO:0005886">
    <property type="term" value="C:plasma membrane"/>
    <property type="evidence" value="ECO:0007669"/>
    <property type="project" value="TreeGrafter"/>
</dbReference>
<feature type="transmembrane region" description="Helical" evidence="7">
    <location>
        <begin position="153"/>
        <end position="174"/>
    </location>
</feature>
<dbReference type="PANTHER" id="PTHR11819">
    <property type="entry name" value="SOLUTE CARRIER FAMILY 5"/>
    <property type="match status" value="1"/>
</dbReference>